<reference evidence="2 5" key="1">
    <citation type="submission" date="2015-09" db="EMBL/GenBank/DDBJ databases">
        <title>Spore heat resistance.</title>
        <authorList>
            <person name="Boekhorst J."/>
            <person name="Berendsen E.M."/>
            <person name="Wells-Bennik M.H."/>
            <person name="Kuipers O.P."/>
        </authorList>
    </citation>
    <scope>NUCLEOTIDE SEQUENCE [LARGE SCALE GENOMIC DNA]</scope>
    <source>
        <strain evidence="2 5">B4122</strain>
    </source>
</reference>
<dbReference type="EMBL" id="LJZV01000014">
    <property type="protein sequence ID" value="KZD90871.1"/>
    <property type="molecule type" value="Genomic_DNA"/>
</dbReference>
<proteinExistence type="predicted"/>
<feature type="domain" description="General stress protein 17M-like" evidence="1">
    <location>
        <begin position="3"/>
        <end position="99"/>
    </location>
</feature>
<evidence type="ECO:0000313" key="6">
    <source>
        <dbReference type="Proteomes" id="UP000665181"/>
    </source>
</evidence>
<dbReference type="InterPro" id="IPR025889">
    <property type="entry name" value="GSP17M-like_dom"/>
</dbReference>
<evidence type="ECO:0000313" key="4">
    <source>
        <dbReference type="EMBL" id="WHM20435.1"/>
    </source>
</evidence>
<evidence type="ECO:0000313" key="2">
    <source>
        <dbReference type="EMBL" id="KZD90871.1"/>
    </source>
</evidence>
<dbReference type="EMBL" id="JAGFPW010000016">
    <property type="protein sequence ID" value="MBO3795830.1"/>
    <property type="molecule type" value="Genomic_DNA"/>
</dbReference>
<evidence type="ECO:0000259" key="1">
    <source>
        <dbReference type="Pfam" id="PF11181"/>
    </source>
</evidence>
<dbReference type="OMA" id="HERRCMY"/>
<organism evidence="3 6">
    <name type="scientific">Bacillus subtilis</name>
    <dbReference type="NCBI Taxonomy" id="1423"/>
    <lineage>
        <taxon>Bacteria</taxon>
        <taxon>Bacillati</taxon>
        <taxon>Bacillota</taxon>
        <taxon>Bacilli</taxon>
        <taxon>Bacillales</taxon>
        <taxon>Bacillaceae</taxon>
        <taxon>Bacillus</taxon>
    </lineage>
</organism>
<dbReference type="EMBL" id="CP125292">
    <property type="protein sequence ID" value="WHM20435.1"/>
    <property type="molecule type" value="Genomic_DNA"/>
</dbReference>
<dbReference type="Pfam" id="PF11181">
    <property type="entry name" value="YflT"/>
    <property type="match status" value="1"/>
</dbReference>
<evidence type="ECO:0000313" key="5">
    <source>
        <dbReference type="Proteomes" id="UP000076442"/>
    </source>
</evidence>
<dbReference type="Proteomes" id="UP001229422">
    <property type="component" value="Chromosome"/>
</dbReference>
<dbReference type="Proteomes" id="UP000076442">
    <property type="component" value="Unassembled WGS sequence"/>
</dbReference>
<name>A0A063XIB2_BACIU</name>
<gene>
    <name evidence="4" type="primary">yflT</name>
    <name evidence="2" type="ORF">B4122_2950</name>
    <name evidence="3" type="ORF">J5227_16330</name>
    <name evidence="4" type="ORF">QL281_16610</name>
</gene>
<dbReference type="RefSeq" id="WP_003233729.1">
    <property type="nucleotide sequence ID" value="NZ_AP024621.1"/>
</dbReference>
<dbReference type="AlphaFoldDB" id="A0A063XIB2"/>
<protein>
    <submittedName>
        <fullName evidence="3">General stress protein</fullName>
    </submittedName>
</protein>
<reference evidence="4" key="3">
    <citation type="submission" date="2023-05" db="EMBL/GenBank/DDBJ databases">
        <title>Complete genome sequence of Bacillus subtilis SRCM117797 isolated from Soybean paste.</title>
        <authorList>
            <person name="Abraha H.B."/>
            <person name="Kim K.-P."/>
            <person name="Ryu M.-S."/>
            <person name="Jeong D.-Y."/>
        </authorList>
    </citation>
    <scope>NUCLEOTIDE SEQUENCE</scope>
    <source>
        <strain evidence="4">SRCM117797</strain>
    </source>
</reference>
<reference evidence="3" key="2">
    <citation type="submission" date="2021-03" db="EMBL/GenBank/DDBJ databases">
        <title>Isolation of Bacillus subtilis from fermented food sample.</title>
        <authorList>
            <person name="Lakshmanan V."/>
            <person name="Athira K."/>
            <person name="Rajagopal K."/>
        </authorList>
    </citation>
    <scope>NUCLEOTIDE SEQUENCE</scope>
    <source>
        <strain evidence="3">S1</strain>
    </source>
</reference>
<sequence length="115" mass="13112">MKPVVKEYTNDEQLMKDVEELQKMGVAKEDVYVLAHDDDRTERLADNTNANTIGAKETGFKHAVGNIFNKKGDELRNKIHEIGFSEDEAAQFEKRLDEGKVLLFVTDNEKVKAWA</sequence>
<accession>A0A063XIB2</accession>
<dbReference type="SMR" id="A0A063XIB2"/>
<evidence type="ECO:0000313" key="3">
    <source>
        <dbReference type="EMBL" id="MBO3795830.1"/>
    </source>
</evidence>
<dbReference type="Proteomes" id="UP000665181">
    <property type="component" value="Unassembled WGS sequence"/>
</dbReference>